<protein>
    <recommendedName>
        <fullName evidence="4">Response regulatory domain-containing protein</fullName>
    </recommendedName>
</protein>
<dbReference type="SUPFAM" id="SSF52172">
    <property type="entry name" value="CheY-like"/>
    <property type="match status" value="1"/>
</dbReference>
<feature type="modified residue" description="4-aspartylphosphate" evidence="2">
    <location>
        <position position="59"/>
    </location>
</feature>
<feature type="coiled-coil region" evidence="3">
    <location>
        <begin position="127"/>
        <end position="177"/>
    </location>
</feature>
<dbReference type="Proteomes" id="UP000217784">
    <property type="component" value="Unassembled WGS sequence"/>
</dbReference>
<keyword evidence="1 2" id="KW-0597">Phosphoprotein</keyword>
<evidence type="ECO:0000313" key="5">
    <source>
        <dbReference type="EMBL" id="PAV06259.1"/>
    </source>
</evidence>
<dbReference type="InterPro" id="IPR050595">
    <property type="entry name" value="Bact_response_regulator"/>
</dbReference>
<evidence type="ECO:0000256" key="2">
    <source>
        <dbReference type="PROSITE-ProRule" id="PRU00169"/>
    </source>
</evidence>
<dbReference type="InterPro" id="IPR001789">
    <property type="entry name" value="Sig_transdc_resp-reg_receiver"/>
</dbReference>
<name>A0A2A2HA38_METBR</name>
<dbReference type="GO" id="GO:0000160">
    <property type="term" value="P:phosphorelay signal transduction system"/>
    <property type="evidence" value="ECO:0007669"/>
    <property type="project" value="InterPro"/>
</dbReference>
<organism evidence="5 6">
    <name type="scientific">Methanobacterium bryantii</name>
    <dbReference type="NCBI Taxonomy" id="2161"/>
    <lineage>
        <taxon>Archaea</taxon>
        <taxon>Methanobacteriati</taxon>
        <taxon>Methanobacteriota</taxon>
        <taxon>Methanomada group</taxon>
        <taxon>Methanobacteria</taxon>
        <taxon>Methanobacteriales</taxon>
        <taxon>Methanobacteriaceae</taxon>
        <taxon>Methanobacterium</taxon>
    </lineage>
</organism>
<accession>A0A2A2HA38</accession>
<dbReference type="PANTHER" id="PTHR44591:SF3">
    <property type="entry name" value="RESPONSE REGULATORY DOMAIN-CONTAINING PROTEIN"/>
    <property type="match status" value="1"/>
</dbReference>
<dbReference type="EMBL" id="LMVM01000001">
    <property type="protein sequence ID" value="PAV06259.1"/>
    <property type="molecule type" value="Genomic_DNA"/>
</dbReference>
<dbReference type="OrthoDB" id="205707at2157"/>
<sequence>MADRLVKVLLIEDNDADARFISEMFKDIKTKKYELSWAKRLDEGFKFLAGDSFDVLLLDLSLPDSMGLETFERAHEYEPELPIVILSGLDDEEVAVRAVREGAQDYLMKGEVSARLLSRAISYAIERHNAEKELVESRNDLISLINNYTTELKERGVKEAEDMHKSLETKIANFEELKKSNIDVKAAKDGAGNIQLLNERVPKSLWLQVAGDFKTPEKKLSVDEKNIKLESAEANDLENLVEFIKELGERGYFAEEHYVVDLGMGSSFQ</sequence>
<dbReference type="Pfam" id="PF00072">
    <property type="entry name" value="Response_reg"/>
    <property type="match status" value="1"/>
</dbReference>
<keyword evidence="6" id="KW-1185">Reference proteome</keyword>
<reference evidence="5 6" key="1">
    <citation type="journal article" date="2017" name="BMC Genomics">
        <title>Genomic analysis of methanogenic archaea reveals a shift towards energy conservation.</title>
        <authorList>
            <person name="Gilmore S.P."/>
            <person name="Henske J.K."/>
            <person name="Sexton J.A."/>
            <person name="Solomon K.V."/>
            <person name="Seppala S."/>
            <person name="Yoo J.I."/>
            <person name="Huyett L.M."/>
            <person name="Pressman A."/>
            <person name="Cogan J.Z."/>
            <person name="Kivenson V."/>
            <person name="Peng X."/>
            <person name="Tan Y."/>
            <person name="Valentine D.L."/>
            <person name="O'Malley M.A."/>
        </authorList>
    </citation>
    <scope>NUCLEOTIDE SEQUENCE [LARGE SCALE GENOMIC DNA]</scope>
    <source>
        <strain evidence="5 6">M.o.H.</strain>
    </source>
</reference>
<dbReference type="InterPro" id="IPR011006">
    <property type="entry name" value="CheY-like_superfamily"/>
</dbReference>
<gene>
    <name evidence="5" type="ORF">ASJ80_15640</name>
</gene>
<comment type="caution">
    <text evidence="5">The sequence shown here is derived from an EMBL/GenBank/DDBJ whole genome shotgun (WGS) entry which is preliminary data.</text>
</comment>
<dbReference type="Gene3D" id="3.40.50.2300">
    <property type="match status" value="1"/>
</dbReference>
<dbReference type="CDD" id="cd00156">
    <property type="entry name" value="REC"/>
    <property type="match status" value="1"/>
</dbReference>
<keyword evidence="3" id="KW-0175">Coiled coil</keyword>
<dbReference type="SMART" id="SM00448">
    <property type="entry name" value="REC"/>
    <property type="match status" value="1"/>
</dbReference>
<dbReference type="PROSITE" id="PS50110">
    <property type="entry name" value="RESPONSE_REGULATORY"/>
    <property type="match status" value="1"/>
</dbReference>
<evidence type="ECO:0000259" key="4">
    <source>
        <dbReference type="PROSITE" id="PS50110"/>
    </source>
</evidence>
<evidence type="ECO:0000313" key="6">
    <source>
        <dbReference type="Proteomes" id="UP000217784"/>
    </source>
</evidence>
<evidence type="ECO:0000256" key="1">
    <source>
        <dbReference type="ARBA" id="ARBA00022553"/>
    </source>
</evidence>
<proteinExistence type="predicted"/>
<dbReference type="PANTHER" id="PTHR44591">
    <property type="entry name" value="STRESS RESPONSE REGULATOR PROTEIN 1"/>
    <property type="match status" value="1"/>
</dbReference>
<evidence type="ECO:0000256" key="3">
    <source>
        <dbReference type="SAM" id="Coils"/>
    </source>
</evidence>
<feature type="domain" description="Response regulatory" evidence="4">
    <location>
        <begin position="7"/>
        <end position="124"/>
    </location>
</feature>
<dbReference type="AlphaFoldDB" id="A0A2A2HA38"/>
<dbReference type="RefSeq" id="WP_069584642.1">
    <property type="nucleotide sequence ID" value="NZ_LMVM01000001.1"/>
</dbReference>